<organism evidence="5 6">
    <name type="scientific">Nannocystis bainbridge</name>
    <dbReference type="NCBI Taxonomy" id="2995303"/>
    <lineage>
        <taxon>Bacteria</taxon>
        <taxon>Pseudomonadati</taxon>
        <taxon>Myxococcota</taxon>
        <taxon>Polyangia</taxon>
        <taxon>Nannocystales</taxon>
        <taxon>Nannocystaceae</taxon>
        <taxon>Nannocystis</taxon>
    </lineage>
</organism>
<dbReference type="InterPro" id="IPR016192">
    <property type="entry name" value="APOBEC/CMP_deaminase_Zn-bd"/>
</dbReference>
<dbReference type="RefSeq" id="WP_272084985.1">
    <property type="nucleotide sequence ID" value="NZ_JAQNDL010000001.1"/>
</dbReference>
<evidence type="ECO:0000256" key="2">
    <source>
        <dbReference type="ARBA" id="ARBA00022833"/>
    </source>
</evidence>
<comment type="caution">
    <text evidence="5">The sequence shown here is derived from an EMBL/GenBank/DDBJ whole genome shotgun (WGS) entry which is preliminary data.</text>
</comment>
<dbReference type="PROSITE" id="PS51747">
    <property type="entry name" value="CYT_DCMP_DEAMINASES_2"/>
    <property type="match status" value="1"/>
</dbReference>
<dbReference type="EMBL" id="JAQNDL010000001">
    <property type="protein sequence ID" value="MDC0716494.1"/>
    <property type="molecule type" value="Genomic_DNA"/>
</dbReference>
<dbReference type="Gene3D" id="3.40.140.10">
    <property type="entry name" value="Cytidine Deaminase, domain 2"/>
    <property type="match status" value="1"/>
</dbReference>
<dbReference type="Pfam" id="PF00383">
    <property type="entry name" value="dCMP_cyt_deam_1"/>
    <property type="match status" value="1"/>
</dbReference>
<dbReference type="PROSITE" id="PS00903">
    <property type="entry name" value="CYT_DCMP_DEAMINASES_1"/>
    <property type="match status" value="1"/>
</dbReference>
<evidence type="ECO:0000313" key="6">
    <source>
        <dbReference type="Proteomes" id="UP001221686"/>
    </source>
</evidence>
<name>A0ABT5DSC3_9BACT</name>
<dbReference type="InterPro" id="IPR016193">
    <property type="entry name" value="Cytidine_deaminase-like"/>
</dbReference>
<keyword evidence="2" id="KW-0862">Zinc</keyword>
<reference evidence="5 6" key="1">
    <citation type="submission" date="2022-11" db="EMBL/GenBank/DDBJ databases">
        <title>Minimal conservation of predation-associated metabolite biosynthetic gene clusters underscores biosynthetic potential of Myxococcota including descriptions for ten novel species: Archangium lansinium sp. nov., Myxococcus landrumus sp. nov., Nannocystis bai.</title>
        <authorList>
            <person name="Ahearne A."/>
            <person name="Stevens C."/>
            <person name="Dowd S."/>
        </authorList>
    </citation>
    <scope>NUCLEOTIDE SEQUENCE [LARGE SCALE GENOMIC DNA]</scope>
    <source>
        <strain evidence="5 6">BB15-2</strain>
    </source>
</reference>
<sequence>MGPEDSIIISDADRAASLVLDRAMHAASQGTFAVGGLIVDNKTGALVHRMHNNVLRPLSSGEVFTWDPTAHGERQLVYWYYEHREALQLPPPSELTVVTSLDPCVMCAGALLTAGFNIGVIAVDDYAGVNYDEKFEFHSLPPSLQGTAKHKFGYYACGHKGDPELYVRSYQGGEHVAFRTGTVSSANLMGCGAIFADSSNMVRRISSEESGLTPDKLKDPSGLPEDSPVKQAFRKVYPRAFMLKTQDARIPGQDILEELKAVAAAGEEGDGNAVGFLDPFGNLILCLPGRERFAPVRTPFMEVTQAYAQTRWELMNAEATRGVASAHLTVPKYGTFLFLHAPDPNTAPGLMTLGAYGSTMEGPIPQVFPTNLQYARGPQAGSLLELTRTIGNLPPLYTDFVQLAIGPSPALAQESLALKSLAQMVSEPVRAAREPRLARHSLVYTHKARNSRG</sequence>
<accession>A0ABT5DSC3</accession>
<dbReference type="Proteomes" id="UP001221686">
    <property type="component" value="Unassembled WGS sequence"/>
</dbReference>
<protein>
    <submittedName>
        <fullName evidence="5">Nucleoside deaminase</fullName>
    </submittedName>
</protein>
<keyword evidence="1" id="KW-0479">Metal-binding</keyword>
<evidence type="ECO:0000313" key="5">
    <source>
        <dbReference type="EMBL" id="MDC0716494.1"/>
    </source>
</evidence>
<proteinExistence type="predicted"/>
<feature type="domain" description="CMP/dCMP-type deaminase" evidence="4">
    <location>
        <begin position="10"/>
        <end position="138"/>
    </location>
</feature>
<dbReference type="CDD" id="cd01285">
    <property type="entry name" value="nucleoside_deaminase"/>
    <property type="match status" value="1"/>
</dbReference>
<dbReference type="SUPFAM" id="SSF53927">
    <property type="entry name" value="Cytidine deaminase-like"/>
    <property type="match status" value="1"/>
</dbReference>
<feature type="region of interest" description="Disordered" evidence="3">
    <location>
        <begin position="206"/>
        <end position="228"/>
    </location>
</feature>
<evidence type="ECO:0000259" key="4">
    <source>
        <dbReference type="PROSITE" id="PS51747"/>
    </source>
</evidence>
<evidence type="ECO:0000256" key="3">
    <source>
        <dbReference type="SAM" id="MobiDB-lite"/>
    </source>
</evidence>
<keyword evidence="6" id="KW-1185">Reference proteome</keyword>
<evidence type="ECO:0000256" key="1">
    <source>
        <dbReference type="ARBA" id="ARBA00022723"/>
    </source>
</evidence>
<dbReference type="InterPro" id="IPR002125">
    <property type="entry name" value="CMP_dCMP_dom"/>
</dbReference>
<gene>
    <name evidence="5" type="ORF">POL25_06305</name>
</gene>